<dbReference type="NCBIfam" id="TIGR01549">
    <property type="entry name" value="HAD-SF-IA-v1"/>
    <property type="match status" value="1"/>
</dbReference>
<dbReference type="OrthoDB" id="367448at2"/>
<dbReference type="Proteomes" id="UP000319732">
    <property type="component" value="Unassembled WGS sequence"/>
</dbReference>
<evidence type="ECO:0000313" key="5">
    <source>
        <dbReference type="Proteomes" id="UP000319732"/>
    </source>
</evidence>
<dbReference type="InterPro" id="IPR023214">
    <property type="entry name" value="HAD_sf"/>
</dbReference>
<keyword evidence="3" id="KW-0460">Magnesium</keyword>
<dbReference type="PRINTS" id="PR00413">
    <property type="entry name" value="HADHALOGNASE"/>
</dbReference>
<dbReference type="RefSeq" id="WP_142928866.1">
    <property type="nucleotide sequence ID" value="NZ_ML660101.1"/>
</dbReference>
<dbReference type="GO" id="GO:0016787">
    <property type="term" value="F:hydrolase activity"/>
    <property type="evidence" value="ECO:0007669"/>
    <property type="project" value="UniProtKB-KW"/>
</dbReference>
<name>A0A545T0M2_9GAMM</name>
<evidence type="ECO:0000256" key="1">
    <source>
        <dbReference type="ARBA" id="ARBA00001946"/>
    </source>
</evidence>
<comment type="caution">
    <text evidence="4">The sequence shown here is derived from an EMBL/GenBank/DDBJ whole genome shotgun (WGS) entry which is preliminary data.</text>
</comment>
<gene>
    <name evidence="4" type="ORF">FKG94_20785</name>
</gene>
<evidence type="ECO:0000256" key="3">
    <source>
        <dbReference type="ARBA" id="ARBA00022842"/>
    </source>
</evidence>
<organism evidence="4 5">
    <name type="scientific">Exilibacterium tricleocarpae</name>
    <dbReference type="NCBI Taxonomy" id="2591008"/>
    <lineage>
        <taxon>Bacteria</taxon>
        <taxon>Pseudomonadati</taxon>
        <taxon>Pseudomonadota</taxon>
        <taxon>Gammaproteobacteria</taxon>
        <taxon>Cellvibrionales</taxon>
        <taxon>Cellvibrionaceae</taxon>
        <taxon>Exilibacterium</taxon>
    </lineage>
</organism>
<evidence type="ECO:0000313" key="4">
    <source>
        <dbReference type="EMBL" id="TQV70765.1"/>
    </source>
</evidence>
<dbReference type="Gene3D" id="1.20.120.1600">
    <property type="match status" value="1"/>
</dbReference>
<dbReference type="InterPro" id="IPR051400">
    <property type="entry name" value="HAD-like_hydrolase"/>
</dbReference>
<dbReference type="GO" id="GO:0009231">
    <property type="term" value="P:riboflavin biosynthetic process"/>
    <property type="evidence" value="ECO:0007669"/>
    <property type="project" value="TreeGrafter"/>
</dbReference>
<dbReference type="InterPro" id="IPR036412">
    <property type="entry name" value="HAD-like_sf"/>
</dbReference>
<sequence length="245" mass="27636">MTAVKLITFDLDNTLWHVDEVLRKAEQAVYGWLQHHCPTLTGAYSAEALFEARVAYWKQHPEFKHQISIMRRSSLAHLLEGCGYSAAEARQHSDEAFELFMDFRHRVTFFDHALGVVEQLGRHYQLGILSNGNACPRRLGIDNYFDFHYSAEALNASKPSPVPFTTALEHVQVEARQCIHIGDSPRDDILGAAALGIQTIWVNREGEPWRESSCRPDAEVACLSEIPQAVADIEQRLSRRHGAGT</sequence>
<proteinExistence type="predicted"/>
<dbReference type="PANTHER" id="PTHR46470:SF4">
    <property type="entry name" value="5-AMINO-6-(5-PHOSPHO-D-RIBITYLAMINO)URACIL PHOSPHATASE YIGB"/>
    <property type="match status" value="1"/>
</dbReference>
<dbReference type="Pfam" id="PF00702">
    <property type="entry name" value="Hydrolase"/>
    <property type="match status" value="1"/>
</dbReference>
<comment type="cofactor">
    <cofactor evidence="1">
        <name>Mg(2+)</name>
        <dbReference type="ChEBI" id="CHEBI:18420"/>
    </cofactor>
</comment>
<dbReference type="EMBL" id="VHSG01000023">
    <property type="protein sequence ID" value="TQV70765.1"/>
    <property type="molecule type" value="Genomic_DNA"/>
</dbReference>
<dbReference type="SUPFAM" id="SSF56784">
    <property type="entry name" value="HAD-like"/>
    <property type="match status" value="1"/>
</dbReference>
<keyword evidence="2 4" id="KW-0378">Hydrolase</keyword>
<dbReference type="PANTHER" id="PTHR46470">
    <property type="entry name" value="N-ACYLNEURAMINATE-9-PHOSPHATASE"/>
    <property type="match status" value="1"/>
</dbReference>
<dbReference type="SFLD" id="SFLDG01129">
    <property type="entry name" value="C1.5:_HAD__Beta-PGM__Phosphata"/>
    <property type="match status" value="1"/>
</dbReference>
<dbReference type="Gene3D" id="3.40.50.1000">
    <property type="entry name" value="HAD superfamily/HAD-like"/>
    <property type="match status" value="1"/>
</dbReference>
<accession>A0A545T0M2</accession>
<dbReference type="SFLD" id="SFLDS00003">
    <property type="entry name" value="Haloacid_Dehalogenase"/>
    <property type="match status" value="1"/>
</dbReference>
<keyword evidence="5" id="KW-1185">Reference proteome</keyword>
<dbReference type="InterPro" id="IPR006439">
    <property type="entry name" value="HAD-SF_hydro_IA"/>
</dbReference>
<evidence type="ECO:0000256" key="2">
    <source>
        <dbReference type="ARBA" id="ARBA00022801"/>
    </source>
</evidence>
<reference evidence="4 5" key="1">
    <citation type="submission" date="2019-06" db="EMBL/GenBank/DDBJ databases">
        <title>Whole genome sequence for Cellvibrionaceae sp. R142.</title>
        <authorList>
            <person name="Wang G."/>
        </authorList>
    </citation>
    <scope>NUCLEOTIDE SEQUENCE [LARGE SCALE GENOMIC DNA]</scope>
    <source>
        <strain evidence="4 5">R142</strain>
    </source>
</reference>
<dbReference type="AlphaFoldDB" id="A0A545T0M2"/>
<protein>
    <submittedName>
        <fullName evidence="4">HAD family hydrolase</fullName>
    </submittedName>
</protein>
<dbReference type="NCBIfam" id="TIGR01509">
    <property type="entry name" value="HAD-SF-IA-v3"/>
    <property type="match status" value="1"/>
</dbReference>